<reference evidence="1 2" key="1">
    <citation type="submission" date="2020-08" db="EMBL/GenBank/DDBJ databases">
        <title>Genome sequencing of Purple Non-Sulfur Bacteria from various extreme environments.</title>
        <authorList>
            <person name="Mayer M."/>
        </authorList>
    </citation>
    <scope>NUCLEOTIDE SEQUENCE [LARGE SCALE GENOMIC DNA]</scope>
    <source>
        <strain evidence="1 2">JA135</strain>
    </source>
</reference>
<sequence length="124" mass="13388">MIPGPHDTRASRAGDIAPLLVDIPTTCRLTGKSRTYIYDHLDQFRSALIGRTRMIDYRSIREWVDRQLAEAGHAPATTPPAPTITPDLIAAAEAVAMSPRAMGDARALALRVLDLAGQDGEAAR</sequence>
<keyword evidence="2" id="KW-1185">Reference proteome</keyword>
<name>A0A7W6S163_9PROT</name>
<dbReference type="AlphaFoldDB" id="A0A7W6S163"/>
<keyword evidence="1" id="KW-0238">DNA-binding</keyword>
<evidence type="ECO:0000313" key="1">
    <source>
        <dbReference type="EMBL" id="MBB4286822.1"/>
    </source>
</evidence>
<dbReference type="EMBL" id="JACIGI010000022">
    <property type="protein sequence ID" value="MBB4286822.1"/>
    <property type="molecule type" value="Genomic_DNA"/>
</dbReference>
<organism evidence="1 2">
    <name type="scientific">Roseospira goensis</name>
    <dbReference type="NCBI Taxonomy" id="391922"/>
    <lineage>
        <taxon>Bacteria</taxon>
        <taxon>Pseudomonadati</taxon>
        <taxon>Pseudomonadota</taxon>
        <taxon>Alphaproteobacteria</taxon>
        <taxon>Rhodospirillales</taxon>
        <taxon>Rhodospirillaceae</taxon>
        <taxon>Roseospira</taxon>
    </lineage>
</organism>
<protein>
    <submittedName>
        <fullName evidence="1">Putative DNA-binding transcriptional regulator AlpA</fullName>
    </submittedName>
</protein>
<comment type="caution">
    <text evidence="1">The sequence shown here is derived from an EMBL/GenBank/DDBJ whole genome shotgun (WGS) entry which is preliminary data.</text>
</comment>
<dbReference type="GO" id="GO:0003677">
    <property type="term" value="F:DNA binding"/>
    <property type="evidence" value="ECO:0007669"/>
    <property type="project" value="UniProtKB-KW"/>
</dbReference>
<evidence type="ECO:0000313" key="2">
    <source>
        <dbReference type="Proteomes" id="UP000555728"/>
    </source>
</evidence>
<proteinExistence type="predicted"/>
<dbReference type="Proteomes" id="UP000555728">
    <property type="component" value="Unassembled WGS sequence"/>
</dbReference>
<accession>A0A7W6S163</accession>
<gene>
    <name evidence="1" type="ORF">GGD88_002563</name>
</gene>